<dbReference type="PANTHER" id="PTHR43711">
    <property type="entry name" value="TWO-COMPONENT HISTIDINE KINASE"/>
    <property type="match status" value="1"/>
</dbReference>
<protein>
    <recommendedName>
        <fullName evidence="2">histidine kinase</fullName>
        <ecNumber evidence="2">2.7.13.3</ecNumber>
    </recommendedName>
</protein>
<evidence type="ECO:0000313" key="11">
    <source>
        <dbReference type="Proteomes" id="UP000034489"/>
    </source>
</evidence>
<feature type="transmembrane region" description="Helical" evidence="8">
    <location>
        <begin position="99"/>
        <end position="121"/>
    </location>
</feature>
<feature type="transmembrane region" description="Helical" evidence="8">
    <location>
        <begin position="225"/>
        <end position="244"/>
    </location>
</feature>
<dbReference type="SMART" id="SM00388">
    <property type="entry name" value="HisKA"/>
    <property type="match status" value="1"/>
</dbReference>
<keyword evidence="6" id="KW-0902">Two-component regulatory system</keyword>
<dbReference type="EMBL" id="LBYQ01000001">
    <property type="protein sequence ID" value="KKR55672.1"/>
    <property type="molecule type" value="Genomic_DNA"/>
</dbReference>
<keyword evidence="4" id="KW-0808">Transferase</keyword>
<keyword evidence="8" id="KW-0472">Membrane</keyword>
<feature type="transmembrane region" description="Helical" evidence="8">
    <location>
        <begin position="31"/>
        <end position="50"/>
    </location>
</feature>
<dbReference type="InterPro" id="IPR003594">
    <property type="entry name" value="HATPase_dom"/>
</dbReference>
<organism evidence="10 11">
    <name type="scientific">Candidatus Curtissbacteria bacterium GW2011_GWA1_40_24</name>
    <dbReference type="NCBI Taxonomy" id="1618406"/>
    <lineage>
        <taxon>Bacteria</taxon>
        <taxon>Candidatus Curtissiibacteriota</taxon>
    </lineage>
</organism>
<dbReference type="GO" id="GO:0000155">
    <property type="term" value="F:phosphorelay sensor kinase activity"/>
    <property type="evidence" value="ECO:0007669"/>
    <property type="project" value="InterPro"/>
</dbReference>
<evidence type="ECO:0000256" key="3">
    <source>
        <dbReference type="ARBA" id="ARBA00022553"/>
    </source>
</evidence>
<gene>
    <name evidence="10" type="ORF">UT92_C0001G0015</name>
</gene>
<evidence type="ECO:0000313" key="10">
    <source>
        <dbReference type="EMBL" id="KKR55672.1"/>
    </source>
</evidence>
<dbReference type="PROSITE" id="PS50109">
    <property type="entry name" value="HIS_KIN"/>
    <property type="match status" value="1"/>
</dbReference>
<proteinExistence type="predicted"/>
<dbReference type="InterPro" id="IPR036097">
    <property type="entry name" value="HisK_dim/P_sf"/>
</dbReference>
<feature type="transmembrane region" description="Helical" evidence="8">
    <location>
        <begin position="171"/>
        <end position="189"/>
    </location>
</feature>
<keyword evidence="5 10" id="KW-0418">Kinase</keyword>
<evidence type="ECO:0000256" key="1">
    <source>
        <dbReference type="ARBA" id="ARBA00000085"/>
    </source>
</evidence>
<keyword evidence="3" id="KW-0597">Phosphoprotein</keyword>
<evidence type="ECO:0000256" key="7">
    <source>
        <dbReference type="SAM" id="Coils"/>
    </source>
</evidence>
<keyword evidence="8" id="KW-0812">Transmembrane</keyword>
<evidence type="ECO:0000256" key="4">
    <source>
        <dbReference type="ARBA" id="ARBA00022679"/>
    </source>
</evidence>
<dbReference type="SMART" id="SM00387">
    <property type="entry name" value="HATPase_c"/>
    <property type="match status" value="1"/>
</dbReference>
<comment type="caution">
    <text evidence="10">The sequence shown here is derived from an EMBL/GenBank/DDBJ whole genome shotgun (WGS) entry which is preliminary data.</text>
</comment>
<dbReference type="InterPro" id="IPR004358">
    <property type="entry name" value="Sig_transdc_His_kin-like_C"/>
</dbReference>
<dbReference type="InterPro" id="IPR031621">
    <property type="entry name" value="HisKA_7TM"/>
</dbReference>
<dbReference type="SUPFAM" id="SSF47384">
    <property type="entry name" value="Homodimeric domain of signal transducing histidine kinase"/>
    <property type="match status" value="1"/>
</dbReference>
<reference evidence="10 11" key="1">
    <citation type="journal article" date="2015" name="Nature">
        <title>rRNA introns, odd ribosomes, and small enigmatic genomes across a large radiation of phyla.</title>
        <authorList>
            <person name="Brown C.T."/>
            <person name="Hug L.A."/>
            <person name="Thomas B.C."/>
            <person name="Sharon I."/>
            <person name="Castelle C.J."/>
            <person name="Singh A."/>
            <person name="Wilkins M.J."/>
            <person name="Williams K.H."/>
            <person name="Banfield J.F."/>
        </authorList>
    </citation>
    <scope>NUCLEOTIDE SEQUENCE [LARGE SCALE GENOMIC DNA]</scope>
</reference>
<feature type="transmembrane region" description="Helical" evidence="8">
    <location>
        <begin position="62"/>
        <end position="87"/>
    </location>
</feature>
<evidence type="ECO:0000256" key="8">
    <source>
        <dbReference type="SAM" id="Phobius"/>
    </source>
</evidence>
<dbReference type="AlphaFoldDB" id="A0A0G0UZB3"/>
<dbReference type="InterPro" id="IPR050736">
    <property type="entry name" value="Sensor_HK_Regulatory"/>
</dbReference>
<dbReference type="EC" id="2.7.13.3" evidence="2"/>
<evidence type="ECO:0000259" key="9">
    <source>
        <dbReference type="PROSITE" id="PS50109"/>
    </source>
</evidence>
<dbReference type="Proteomes" id="UP000034489">
    <property type="component" value="Unassembled WGS sequence"/>
</dbReference>
<dbReference type="Pfam" id="PF00512">
    <property type="entry name" value="HisKA"/>
    <property type="match status" value="1"/>
</dbReference>
<dbReference type="Pfam" id="PF16927">
    <property type="entry name" value="HisKA_7TM"/>
    <property type="match status" value="1"/>
</dbReference>
<accession>A0A0G0UZB3</accession>
<feature type="coiled-coil region" evidence="7">
    <location>
        <begin position="275"/>
        <end position="302"/>
    </location>
</feature>
<dbReference type="CDD" id="cd00082">
    <property type="entry name" value="HisKA"/>
    <property type="match status" value="1"/>
</dbReference>
<feature type="transmembrane region" description="Helical" evidence="8">
    <location>
        <begin position="195"/>
        <end position="213"/>
    </location>
</feature>
<feature type="transmembrane region" description="Helical" evidence="8">
    <location>
        <begin position="133"/>
        <end position="159"/>
    </location>
</feature>
<comment type="catalytic activity">
    <reaction evidence="1">
        <text>ATP + protein L-histidine = ADP + protein N-phospho-L-histidine.</text>
        <dbReference type="EC" id="2.7.13.3"/>
    </reaction>
</comment>
<dbReference type="InterPro" id="IPR003661">
    <property type="entry name" value="HisK_dim/P_dom"/>
</dbReference>
<feature type="transmembrane region" description="Helical" evidence="8">
    <location>
        <begin position="6"/>
        <end position="24"/>
    </location>
</feature>
<sequence>MSLFIFSALFNAFVAGLLGFVVILKNRKELINKLFFGLSISVVFWSLSYWKWLSSNNIDVALFWIRLLSVGSLFIPVFYTHWILSFLNLHNQKKNLIRVLYIIIFLIIPFSFSDLFIRGVVPKFIFPYWPNPGILYTFYLIFIYIGLTVYTMVILLRYYKKDSEKYKSIQYIILGSILGFGGGITNFFLWYDIPVFPYGNILVSFYPLMLVIASSKYHLFNIKIIATELLVFLIWATILFEFLIEESLKGQMVAGGLFVFMMVAGIWLIKSVIKEVRQREKIEKLAGELKAANEKLIELDKTKAGMYSFVSHQIKAPIGIIKGFAQLIYDGSYGAIPEKVKERVEDIKKSCDRLIKLVEDFLNLRKIEEGKMDYQFEEINIVDLAKSVFEELKLLAEQKKLEFTMECAEEKITVKADEQRLRQVILNLIENSIKYTPSGFVKVELGMENDSVLFSVSDSGIGIKKEVLSELFDQFKRAKEARAIQGTGLGLFVAREIVKAHNGEIWAESEGEGKGSGFYVKLKS</sequence>
<dbReference type="FunFam" id="3.30.565.10:FF:000006">
    <property type="entry name" value="Sensor histidine kinase WalK"/>
    <property type="match status" value="1"/>
</dbReference>
<dbReference type="PANTHER" id="PTHR43711:SF1">
    <property type="entry name" value="HISTIDINE KINASE 1"/>
    <property type="match status" value="1"/>
</dbReference>
<keyword evidence="7" id="KW-0175">Coiled coil</keyword>
<dbReference type="Pfam" id="PF02518">
    <property type="entry name" value="HATPase_c"/>
    <property type="match status" value="1"/>
</dbReference>
<dbReference type="InterPro" id="IPR036890">
    <property type="entry name" value="HATPase_C_sf"/>
</dbReference>
<dbReference type="PRINTS" id="PR00344">
    <property type="entry name" value="BCTRLSENSOR"/>
</dbReference>
<feature type="domain" description="Histidine kinase" evidence="9">
    <location>
        <begin position="309"/>
        <end position="524"/>
    </location>
</feature>
<name>A0A0G0UZB3_9BACT</name>
<dbReference type="Gene3D" id="3.30.565.10">
    <property type="entry name" value="Histidine kinase-like ATPase, C-terminal domain"/>
    <property type="match status" value="1"/>
</dbReference>
<evidence type="ECO:0000256" key="2">
    <source>
        <dbReference type="ARBA" id="ARBA00012438"/>
    </source>
</evidence>
<evidence type="ECO:0000256" key="5">
    <source>
        <dbReference type="ARBA" id="ARBA00022777"/>
    </source>
</evidence>
<dbReference type="Gene3D" id="1.10.287.130">
    <property type="match status" value="1"/>
</dbReference>
<keyword evidence="8" id="KW-1133">Transmembrane helix</keyword>
<feature type="transmembrane region" description="Helical" evidence="8">
    <location>
        <begin position="250"/>
        <end position="269"/>
    </location>
</feature>
<evidence type="ECO:0000256" key="6">
    <source>
        <dbReference type="ARBA" id="ARBA00023012"/>
    </source>
</evidence>
<dbReference type="SUPFAM" id="SSF55874">
    <property type="entry name" value="ATPase domain of HSP90 chaperone/DNA topoisomerase II/histidine kinase"/>
    <property type="match status" value="1"/>
</dbReference>
<dbReference type="InterPro" id="IPR005467">
    <property type="entry name" value="His_kinase_dom"/>
</dbReference>